<dbReference type="InterPro" id="IPR051414">
    <property type="entry name" value="Adenylate-forming_Reductase"/>
</dbReference>
<evidence type="ECO:0000259" key="3">
    <source>
        <dbReference type="Pfam" id="PF00501"/>
    </source>
</evidence>
<evidence type="ECO:0000313" key="4">
    <source>
        <dbReference type="EMBL" id="KAK4496128.1"/>
    </source>
</evidence>
<dbReference type="Pfam" id="PF00501">
    <property type="entry name" value="AMP-binding"/>
    <property type="match status" value="1"/>
</dbReference>
<protein>
    <recommendedName>
        <fullName evidence="3">AMP-dependent synthetase/ligase domain-containing protein</fullName>
    </recommendedName>
</protein>
<dbReference type="Gene3D" id="3.40.50.12780">
    <property type="entry name" value="N-terminal domain of ligase-like"/>
    <property type="match status" value="1"/>
</dbReference>
<dbReference type="Proteomes" id="UP001305779">
    <property type="component" value="Unassembled WGS sequence"/>
</dbReference>
<accession>A0ABR0E3Y5</accession>
<gene>
    <name evidence="4" type="ORF">PRZ48_012107</name>
</gene>
<keyword evidence="5" id="KW-1185">Reference proteome</keyword>
<keyword evidence="1" id="KW-0596">Phosphopantetheine</keyword>
<feature type="domain" description="AMP-dependent synthetase/ligase" evidence="3">
    <location>
        <begin position="44"/>
        <end position="347"/>
    </location>
</feature>
<sequence length="412" mass="45043">MTSTKGREDCPFGKTPLPTLIDTLARNDPGRPFAEIATGSPGNYQYQTVSIRQFAKAIDRAAFWMEDTFGKKANSYIAYAGPQDLRYLFFLFGAVKSGNTICRIIDLRVPKANGSLVEAYGCKSIILPSQGPFTSMFTQTIEERGLEVVTAPDSAFFLNGTPAASYPWNIAPDRAKFMPYVGMQTSGTTGTPKPVLNTHGKVMAQDVFNGLPGMGQEPIADSIFAGRRILNTFPFFHGAGIGIMEKALIFPGTLVIPPPGLASEEAIVDMIEGRNIQIACLPPSIVADLTKTAAGRRSLARLEYVYTGGAALPTEAAEIVNSKSHLIMGYGASEIGHAPTHLMDKSDSQYYKFSTLWPHEMHDRGAGMYELVMVRKPELDDYQCVFTLFPDIKEFRTNDHFSKHPDPGKAGF</sequence>
<evidence type="ECO:0000256" key="1">
    <source>
        <dbReference type="ARBA" id="ARBA00022450"/>
    </source>
</evidence>
<dbReference type="PANTHER" id="PTHR43439:SF2">
    <property type="entry name" value="ENZYME, PUTATIVE (JCVI)-RELATED"/>
    <property type="match status" value="1"/>
</dbReference>
<dbReference type="InterPro" id="IPR000873">
    <property type="entry name" value="AMP-dep_synth/lig_dom"/>
</dbReference>
<dbReference type="InterPro" id="IPR042099">
    <property type="entry name" value="ANL_N_sf"/>
</dbReference>
<keyword evidence="2" id="KW-0597">Phosphoprotein</keyword>
<reference evidence="4 5" key="1">
    <citation type="journal article" date="2023" name="G3 (Bethesda)">
        <title>A chromosome-level genome assembly of Zasmidium syzygii isolated from banana leaves.</title>
        <authorList>
            <person name="van Westerhoven A.C."/>
            <person name="Mehrabi R."/>
            <person name="Talebi R."/>
            <person name="Steentjes M.B.F."/>
            <person name="Corcolon B."/>
            <person name="Chong P.A."/>
            <person name="Kema G.H.J."/>
            <person name="Seidl M.F."/>
        </authorList>
    </citation>
    <scope>NUCLEOTIDE SEQUENCE [LARGE SCALE GENOMIC DNA]</scope>
    <source>
        <strain evidence="4 5">P124</strain>
    </source>
</reference>
<proteinExistence type="predicted"/>
<name>A0ABR0E3Y5_ZASCE</name>
<dbReference type="SUPFAM" id="SSF56801">
    <property type="entry name" value="Acetyl-CoA synthetase-like"/>
    <property type="match status" value="1"/>
</dbReference>
<evidence type="ECO:0000313" key="5">
    <source>
        <dbReference type="Proteomes" id="UP001305779"/>
    </source>
</evidence>
<comment type="caution">
    <text evidence="4">The sequence shown here is derived from an EMBL/GenBank/DDBJ whole genome shotgun (WGS) entry which is preliminary data.</text>
</comment>
<organism evidence="4 5">
    <name type="scientific">Zasmidium cellare</name>
    <name type="common">Wine cellar mold</name>
    <name type="synonym">Racodium cellare</name>
    <dbReference type="NCBI Taxonomy" id="395010"/>
    <lineage>
        <taxon>Eukaryota</taxon>
        <taxon>Fungi</taxon>
        <taxon>Dikarya</taxon>
        <taxon>Ascomycota</taxon>
        <taxon>Pezizomycotina</taxon>
        <taxon>Dothideomycetes</taxon>
        <taxon>Dothideomycetidae</taxon>
        <taxon>Mycosphaerellales</taxon>
        <taxon>Mycosphaerellaceae</taxon>
        <taxon>Zasmidium</taxon>
    </lineage>
</organism>
<dbReference type="EMBL" id="JAXOVC010000010">
    <property type="protein sequence ID" value="KAK4496128.1"/>
    <property type="molecule type" value="Genomic_DNA"/>
</dbReference>
<dbReference type="PANTHER" id="PTHR43439">
    <property type="entry name" value="PHENYLACETATE-COENZYME A LIGASE"/>
    <property type="match status" value="1"/>
</dbReference>
<evidence type="ECO:0000256" key="2">
    <source>
        <dbReference type="ARBA" id="ARBA00022553"/>
    </source>
</evidence>